<feature type="domain" description="Hydrophobic seed protein" evidence="3">
    <location>
        <begin position="39"/>
        <end position="119"/>
    </location>
</feature>
<dbReference type="SUPFAM" id="SSF47699">
    <property type="entry name" value="Bifunctional inhibitor/lipid-transfer protein/seed storage 2S albumin"/>
    <property type="match status" value="1"/>
</dbReference>
<dbReference type="InterPro" id="IPR027923">
    <property type="entry name" value="Hydrophob_seed_dom"/>
</dbReference>
<evidence type="ECO:0000256" key="1">
    <source>
        <dbReference type="ARBA" id="ARBA00008965"/>
    </source>
</evidence>
<name>A0AAP0QJ38_9ROSI</name>
<dbReference type="Pfam" id="PF14547">
    <property type="entry name" value="Hydrophob_seed"/>
    <property type="match status" value="1"/>
</dbReference>
<protein>
    <recommendedName>
        <fullName evidence="3">Hydrophobic seed protein domain-containing protein</fullName>
    </recommendedName>
</protein>
<feature type="chain" id="PRO_5042994587" description="Hydrophobic seed protein domain-containing protein" evidence="2">
    <location>
        <begin position="32"/>
        <end position="128"/>
    </location>
</feature>
<comment type="caution">
    <text evidence="4">The sequence shown here is derived from an EMBL/GenBank/DDBJ whole genome shotgun (WGS) entry which is preliminary data.</text>
</comment>
<proteinExistence type="inferred from homology"/>
<evidence type="ECO:0000259" key="3">
    <source>
        <dbReference type="Pfam" id="PF14547"/>
    </source>
</evidence>
<sequence length="128" mass="14125">MASKGSKSKAIRLPINLMFFILLASIPSSAAEQTAWSGNFMELEECVDVFRALSRQRTPSKNFCCSLIGNMVQLEAMGTCLCTALEDIVLDVIKREIPSASLCLLWNYCESEIPPDFQCINVPSHGSM</sequence>
<keyword evidence="5" id="KW-1185">Reference proteome</keyword>
<reference evidence="4 5" key="1">
    <citation type="submission" date="2024-05" db="EMBL/GenBank/DDBJ databases">
        <title>Haplotype-resolved chromosome-level genome assembly of Huyou (Citrus changshanensis).</title>
        <authorList>
            <person name="Miao C."/>
            <person name="Chen W."/>
            <person name="Wu Y."/>
            <person name="Wang L."/>
            <person name="Zhao S."/>
            <person name="Grierson D."/>
            <person name="Xu C."/>
            <person name="Chen K."/>
        </authorList>
    </citation>
    <scope>NUCLEOTIDE SEQUENCE [LARGE SCALE GENOMIC DNA]</scope>
    <source>
        <strain evidence="4">01-14</strain>
        <tissue evidence="4">Leaf</tissue>
    </source>
</reference>
<dbReference type="InterPro" id="IPR051636">
    <property type="entry name" value="Plant_LTP/defense-related"/>
</dbReference>
<comment type="similarity">
    <text evidence="1">Belongs to the plant LTP family. PEARLI1 subfamily.</text>
</comment>
<dbReference type="InterPro" id="IPR036312">
    <property type="entry name" value="Bifun_inhib/LTP/seed_sf"/>
</dbReference>
<evidence type="ECO:0000313" key="5">
    <source>
        <dbReference type="Proteomes" id="UP001428341"/>
    </source>
</evidence>
<evidence type="ECO:0000313" key="4">
    <source>
        <dbReference type="EMBL" id="KAK9193919.1"/>
    </source>
</evidence>
<dbReference type="Gene3D" id="1.10.110.10">
    <property type="entry name" value="Plant lipid-transfer and hydrophobic proteins"/>
    <property type="match status" value="1"/>
</dbReference>
<organism evidence="4 5">
    <name type="scientific">Citrus x changshan-huyou</name>
    <dbReference type="NCBI Taxonomy" id="2935761"/>
    <lineage>
        <taxon>Eukaryota</taxon>
        <taxon>Viridiplantae</taxon>
        <taxon>Streptophyta</taxon>
        <taxon>Embryophyta</taxon>
        <taxon>Tracheophyta</taxon>
        <taxon>Spermatophyta</taxon>
        <taxon>Magnoliopsida</taxon>
        <taxon>eudicotyledons</taxon>
        <taxon>Gunneridae</taxon>
        <taxon>Pentapetalae</taxon>
        <taxon>rosids</taxon>
        <taxon>malvids</taxon>
        <taxon>Sapindales</taxon>
        <taxon>Rutaceae</taxon>
        <taxon>Aurantioideae</taxon>
        <taxon>Citrus</taxon>
    </lineage>
</organism>
<dbReference type="PANTHER" id="PTHR31731">
    <property type="match status" value="1"/>
</dbReference>
<evidence type="ECO:0000256" key="2">
    <source>
        <dbReference type="SAM" id="SignalP"/>
    </source>
</evidence>
<gene>
    <name evidence="4" type="ORF">WN944_004620</name>
</gene>
<keyword evidence="2" id="KW-0732">Signal</keyword>
<dbReference type="Proteomes" id="UP001428341">
    <property type="component" value="Unassembled WGS sequence"/>
</dbReference>
<dbReference type="AlphaFoldDB" id="A0AAP0QJ38"/>
<accession>A0AAP0QJ38</accession>
<dbReference type="EMBL" id="JBCGBO010000006">
    <property type="protein sequence ID" value="KAK9193919.1"/>
    <property type="molecule type" value="Genomic_DNA"/>
</dbReference>
<feature type="signal peptide" evidence="2">
    <location>
        <begin position="1"/>
        <end position="31"/>
    </location>
</feature>